<feature type="domain" description="ABC transmembrane type-1" evidence="9">
    <location>
        <begin position="76"/>
        <end position="256"/>
    </location>
</feature>
<feature type="transmembrane region" description="Helical" evidence="7">
    <location>
        <begin position="238"/>
        <end position="260"/>
    </location>
</feature>
<dbReference type="EMBL" id="CP076023">
    <property type="protein sequence ID" value="QWC16034.1"/>
    <property type="molecule type" value="Genomic_DNA"/>
</dbReference>
<name>A0ABX8GIL0_9CELL</name>
<evidence type="ECO:0000256" key="1">
    <source>
        <dbReference type="ARBA" id="ARBA00004651"/>
    </source>
</evidence>
<feature type="transmembrane region" description="Helical" evidence="7">
    <location>
        <begin position="28"/>
        <end position="60"/>
    </location>
</feature>
<dbReference type="InterPro" id="IPR000515">
    <property type="entry name" value="MetI-like"/>
</dbReference>
<evidence type="ECO:0000256" key="4">
    <source>
        <dbReference type="ARBA" id="ARBA00022692"/>
    </source>
</evidence>
<evidence type="ECO:0000256" key="3">
    <source>
        <dbReference type="ARBA" id="ARBA00022475"/>
    </source>
</evidence>
<dbReference type="PANTHER" id="PTHR30151:SF38">
    <property type="entry name" value="ALIPHATIC SULFONATES TRANSPORT PERMEASE PROTEIN SSUC-RELATED"/>
    <property type="match status" value="1"/>
</dbReference>
<evidence type="ECO:0000313" key="10">
    <source>
        <dbReference type="EMBL" id="QWC16034.1"/>
    </source>
</evidence>
<keyword evidence="4 7" id="KW-0812">Transmembrane</keyword>
<sequence>MTVVAPPGAVTGIASPPRRGRRAGGPTGLPSLVALVLLAAAWELTAFLSGGWVPSIGAILGSLPGVVTDPATLSNAGITLYRIAIAFVGATVIGSVLGIAMGYNRIVEAFFRPIVVIALAVPDPVYVIFAILVLGTEESSGIVALTLAVVPFAVTVVHSGVRARDVQLDELARVYRFSPLQYVTQVLVRQVAPALLVAARTSFAFSWKIVVLVEAMSQPLGIGSQIYTAFRLLRYDDMVATALVFIVVMRVVDALLLGTAERRALAWTRR</sequence>
<gene>
    <name evidence="10" type="ORF">KKR89_17625</name>
</gene>
<dbReference type="RefSeq" id="WP_208196607.1">
    <property type="nucleotide sequence ID" value="NZ_CP076023.1"/>
</dbReference>
<evidence type="ECO:0000259" key="9">
    <source>
        <dbReference type="PROSITE" id="PS50928"/>
    </source>
</evidence>
<dbReference type="InterPro" id="IPR035906">
    <property type="entry name" value="MetI-like_sf"/>
</dbReference>
<keyword evidence="11" id="KW-1185">Reference proteome</keyword>
<comment type="subcellular location">
    <subcellularLocation>
        <location evidence="1 7">Cell membrane</location>
        <topology evidence="1 7">Multi-pass membrane protein</topology>
    </subcellularLocation>
</comment>
<dbReference type="PROSITE" id="PS50928">
    <property type="entry name" value="ABC_TM1"/>
    <property type="match status" value="1"/>
</dbReference>
<feature type="transmembrane region" description="Helical" evidence="7">
    <location>
        <begin position="182"/>
        <end position="207"/>
    </location>
</feature>
<protein>
    <submittedName>
        <fullName evidence="10">ABC transporter permease subunit</fullName>
    </submittedName>
</protein>
<evidence type="ECO:0000256" key="2">
    <source>
        <dbReference type="ARBA" id="ARBA00022448"/>
    </source>
</evidence>
<dbReference type="Pfam" id="PF00528">
    <property type="entry name" value="BPD_transp_1"/>
    <property type="match status" value="1"/>
</dbReference>
<feature type="transmembrane region" description="Helical" evidence="7">
    <location>
        <begin position="141"/>
        <end position="161"/>
    </location>
</feature>
<evidence type="ECO:0000256" key="6">
    <source>
        <dbReference type="ARBA" id="ARBA00023136"/>
    </source>
</evidence>
<dbReference type="PANTHER" id="PTHR30151">
    <property type="entry name" value="ALKANE SULFONATE ABC TRANSPORTER-RELATED, MEMBRANE SUBUNIT"/>
    <property type="match status" value="1"/>
</dbReference>
<organism evidence="10 11">
    <name type="scientific">Cellulomonas dongxiuzhuiae</name>
    <dbReference type="NCBI Taxonomy" id="2819979"/>
    <lineage>
        <taxon>Bacteria</taxon>
        <taxon>Bacillati</taxon>
        <taxon>Actinomycetota</taxon>
        <taxon>Actinomycetes</taxon>
        <taxon>Micrococcales</taxon>
        <taxon>Cellulomonadaceae</taxon>
        <taxon>Cellulomonas</taxon>
    </lineage>
</organism>
<dbReference type="Gene3D" id="1.10.3720.10">
    <property type="entry name" value="MetI-like"/>
    <property type="match status" value="1"/>
</dbReference>
<dbReference type="SUPFAM" id="SSF161098">
    <property type="entry name" value="MetI-like"/>
    <property type="match status" value="1"/>
</dbReference>
<evidence type="ECO:0000313" key="11">
    <source>
        <dbReference type="Proteomes" id="UP000679335"/>
    </source>
</evidence>
<keyword evidence="3" id="KW-1003">Cell membrane</keyword>
<proteinExistence type="inferred from homology"/>
<keyword evidence="5 7" id="KW-1133">Transmembrane helix</keyword>
<evidence type="ECO:0000256" key="7">
    <source>
        <dbReference type="RuleBase" id="RU363032"/>
    </source>
</evidence>
<comment type="similarity">
    <text evidence="7">Belongs to the binding-protein-dependent transport system permease family.</text>
</comment>
<feature type="transmembrane region" description="Helical" evidence="7">
    <location>
        <begin position="80"/>
        <end position="102"/>
    </location>
</feature>
<evidence type="ECO:0000256" key="5">
    <source>
        <dbReference type="ARBA" id="ARBA00022989"/>
    </source>
</evidence>
<dbReference type="Proteomes" id="UP000679335">
    <property type="component" value="Chromosome"/>
</dbReference>
<keyword evidence="6 7" id="KW-0472">Membrane</keyword>
<keyword evidence="2 7" id="KW-0813">Transport</keyword>
<feature type="transmembrane region" description="Helical" evidence="7">
    <location>
        <begin position="114"/>
        <end position="135"/>
    </location>
</feature>
<accession>A0ABX8GIL0</accession>
<reference evidence="10 11" key="1">
    <citation type="submission" date="2021-05" db="EMBL/GenBank/DDBJ databases">
        <title>Novel species in genus Cellulomonas.</title>
        <authorList>
            <person name="Zhang G."/>
        </authorList>
    </citation>
    <scope>NUCLEOTIDE SEQUENCE [LARGE SCALE GENOMIC DNA]</scope>
    <source>
        <strain evidence="11">zg-ZUI157</strain>
    </source>
</reference>
<dbReference type="CDD" id="cd06261">
    <property type="entry name" value="TM_PBP2"/>
    <property type="match status" value="1"/>
</dbReference>
<feature type="region of interest" description="Disordered" evidence="8">
    <location>
        <begin position="1"/>
        <end position="23"/>
    </location>
</feature>
<evidence type="ECO:0000256" key="8">
    <source>
        <dbReference type="SAM" id="MobiDB-lite"/>
    </source>
</evidence>